<dbReference type="InterPro" id="IPR011250">
    <property type="entry name" value="OMP/PagP_B-barrel"/>
</dbReference>
<sequence length="171" mass="19022">MKNFFTILLMFSASCIAFAQKKTVQIEAGLTYPIGLEKDGNKENHIGFYANGIYNFSNSPLSAKLRLSYDSYTVVMNEYSNSPFNGRSLVILSSINYNFPTSSKVEFYAGVGVGATIDNMDRGVFNDGKKCHAVFAPQLGVNIINHFDVSAQYNITRKDFSRLMIGVGYIF</sequence>
<keyword evidence="1 2" id="KW-0732">Signal</keyword>
<evidence type="ECO:0000313" key="4">
    <source>
        <dbReference type="EMBL" id="ERI88584.1"/>
    </source>
</evidence>
<proteinExistence type="predicted"/>
<dbReference type="OrthoDB" id="1045910at2"/>
<dbReference type="AlphaFoldDB" id="U2CDK6"/>
<organism evidence="4 5">
    <name type="scientific">Bacteroides pyogenes F0041</name>
    <dbReference type="NCBI Taxonomy" id="1321819"/>
    <lineage>
        <taxon>Bacteria</taxon>
        <taxon>Pseudomonadati</taxon>
        <taxon>Bacteroidota</taxon>
        <taxon>Bacteroidia</taxon>
        <taxon>Bacteroidales</taxon>
        <taxon>Bacteroidaceae</taxon>
        <taxon>Bacteroides</taxon>
    </lineage>
</organism>
<evidence type="ECO:0000256" key="2">
    <source>
        <dbReference type="SAM" id="SignalP"/>
    </source>
</evidence>
<name>U2CDK6_9BACE</name>
<feature type="chain" id="PRO_5004624345" description="Outer membrane protein beta-barrel domain-containing protein" evidence="2">
    <location>
        <begin position="20"/>
        <end position="171"/>
    </location>
</feature>
<feature type="signal peptide" evidence="2">
    <location>
        <begin position="1"/>
        <end position="19"/>
    </location>
</feature>
<comment type="caution">
    <text evidence="4">The sequence shown here is derived from an EMBL/GenBank/DDBJ whole genome shotgun (WGS) entry which is preliminary data.</text>
</comment>
<evidence type="ECO:0000259" key="3">
    <source>
        <dbReference type="Pfam" id="PF13505"/>
    </source>
</evidence>
<accession>U2CDK6</accession>
<dbReference type="HOGENOM" id="CLU_1514948_0_0_10"/>
<dbReference type="EMBL" id="AWSV01000031">
    <property type="protein sequence ID" value="ERI88584.1"/>
    <property type="molecule type" value="Genomic_DNA"/>
</dbReference>
<dbReference type="PROSITE" id="PS51257">
    <property type="entry name" value="PROKAR_LIPOPROTEIN"/>
    <property type="match status" value="1"/>
</dbReference>
<dbReference type="InterPro" id="IPR027385">
    <property type="entry name" value="Beta-barrel_OMP"/>
</dbReference>
<evidence type="ECO:0000256" key="1">
    <source>
        <dbReference type="ARBA" id="ARBA00022729"/>
    </source>
</evidence>
<evidence type="ECO:0000313" key="5">
    <source>
        <dbReference type="Proteomes" id="UP000016496"/>
    </source>
</evidence>
<dbReference type="SUPFAM" id="SSF56925">
    <property type="entry name" value="OMPA-like"/>
    <property type="match status" value="1"/>
</dbReference>
<dbReference type="Gene3D" id="2.40.160.20">
    <property type="match status" value="1"/>
</dbReference>
<feature type="domain" description="Outer membrane protein beta-barrel" evidence="3">
    <location>
        <begin position="7"/>
        <end position="171"/>
    </location>
</feature>
<gene>
    <name evidence="4" type="ORF">HMPREF1981_00476</name>
</gene>
<dbReference type="RefSeq" id="WP_021647020.1">
    <property type="nucleotide sequence ID" value="NZ_KE993159.1"/>
</dbReference>
<dbReference type="Proteomes" id="UP000016496">
    <property type="component" value="Unassembled WGS sequence"/>
</dbReference>
<protein>
    <recommendedName>
        <fullName evidence="3">Outer membrane protein beta-barrel domain-containing protein</fullName>
    </recommendedName>
</protein>
<dbReference type="Pfam" id="PF13505">
    <property type="entry name" value="OMP_b-brl"/>
    <property type="match status" value="1"/>
</dbReference>
<reference evidence="4 5" key="1">
    <citation type="submission" date="2013-08" db="EMBL/GenBank/DDBJ databases">
        <authorList>
            <person name="Weinstock G."/>
            <person name="Sodergren E."/>
            <person name="Wylie T."/>
            <person name="Fulton L."/>
            <person name="Fulton R."/>
            <person name="Fronick C."/>
            <person name="O'Laughlin M."/>
            <person name="Godfrey J."/>
            <person name="Miner T."/>
            <person name="Herter B."/>
            <person name="Appelbaum E."/>
            <person name="Cordes M."/>
            <person name="Lek S."/>
            <person name="Wollam A."/>
            <person name="Pepin K.H."/>
            <person name="Palsikar V.B."/>
            <person name="Mitreva M."/>
            <person name="Wilson R.K."/>
        </authorList>
    </citation>
    <scope>NUCLEOTIDE SEQUENCE [LARGE SCALE GENOMIC DNA]</scope>
    <source>
        <strain evidence="4 5">F0041</strain>
    </source>
</reference>